<organism evidence="1 2">
    <name type="scientific">Endosaccharibacter trunci</name>
    <dbReference type="NCBI Taxonomy" id="2812733"/>
    <lineage>
        <taxon>Bacteria</taxon>
        <taxon>Pseudomonadati</taxon>
        <taxon>Pseudomonadota</taxon>
        <taxon>Alphaproteobacteria</taxon>
        <taxon>Acetobacterales</taxon>
        <taxon>Acetobacteraceae</taxon>
        <taxon>Endosaccharibacter</taxon>
    </lineage>
</organism>
<evidence type="ECO:0000313" key="1">
    <source>
        <dbReference type="EMBL" id="MCQ8277841.1"/>
    </source>
</evidence>
<evidence type="ECO:0000313" key="2">
    <source>
        <dbReference type="Proteomes" id="UP001524587"/>
    </source>
</evidence>
<keyword evidence="2" id="KW-1185">Reference proteome</keyword>
<protein>
    <submittedName>
        <fullName evidence="1">DUF1178 family protein</fullName>
    </submittedName>
</protein>
<dbReference type="PIRSF" id="PIRSF032131">
    <property type="entry name" value="UCP032131"/>
    <property type="match status" value="1"/>
</dbReference>
<name>A0ABT1W4N3_9PROT</name>
<sequence>MILYQLRCGAGHEFEGWFRSSDAFDEQAAGGLLTCPFCGTIGVERAVMAPAIRSSRNAAAKSTAQAAPSASVAGTPALPDALRAVLQRIRAEVERNCENLGDRFAEEAIRMHRGDVEERGIYGSTTESDREALEEAGVEVVAIPWLRSADG</sequence>
<gene>
    <name evidence="1" type="ORF">NFI95_05205</name>
</gene>
<dbReference type="EMBL" id="JAMSKV010000003">
    <property type="protein sequence ID" value="MCQ8277841.1"/>
    <property type="molecule type" value="Genomic_DNA"/>
</dbReference>
<accession>A0ABT1W4N3</accession>
<comment type="caution">
    <text evidence="1">The sequence shown here is derived from an EMBL/GenBank/DDBJ whole genome shotgun (WGS) entry which is preliminary data.</text>
</comment>
<dbReference type="Pfam" id="PF06676">
    <property type="entry name" value="DUF1178"/>
    <property type="match status" value="1"/>
</dbReference>
<dbReference type="Proteomes" id="UP001524587">
    <property type="component" value="Unassembled WGS sequence"/>
</dbReference>
<reference evidence="1 2" key="1">
    <citation type="submission" date="2022-06" db="EMBL/GenBank/DDBJ databases">
        <title>Endosaccharibacter gen. nov., sp. nov., endophytic bacteria isolated from sugarcane.</title>
        <authorList>
            <person name="Pitiwittayakul N."/>
            <person name="Yukphan P."/>
            <person name="Charoenyingcharoen P."/>
            <person name="Tanasupawat S."/>
        </authorList>
    </citation>
    <scope>NUCLEOTIDE SEQUENCE [LARGE SCALE GENOMIC DNA]</scope>
    <source>
        <strain evidence="1 2">KSS8</strain>
    </source>
</reference>
<proteinExistence type="predicted"/>
<dbReference type="RefSeq" id="WP_422863302.1">
    <property type="nucleotide sequence ID" value="NZ_JAMSKV010000003.1"/>
</dbReference>
<dbReference type="InterPro" id="IPR009562">
    <property type="entry name" value="DUF1178"/>
</dbReference>